<dbReference type="InterPro" id="IPR038446">
    <property type="entry name" value="CEBP_ZZ_sf"/>
</dbReference>
<dbReference type="FunFam" id="3.30.70.330:FF:000054">
    <property type="entry name" value="Cytoplasmic polyadenylation element-binding protein 1"/>
    <property type="match status" value="1"/>
</dbReference>
<dbReference type="GO" id="GO:0043022">
    <property type="term" value="F:ribosome binding"/>
    <property type="evidence" value="ECO:0007669"/>
    <property type="project" value="TreeGrafter"/>
</dbReference>
<dbReference type="GO" id="GO:0000900">
    <property type="term" value="F:mRNA regulatory element binding translation repressor activity"/>
    <property type="evidence" value="ECO:0007669"/>
    <property type="project" value="TreeGrafter"/>
</dbReference>
<dbReference type="GO" id="GO:2000766">
    <property type="term" value="P:negative regulation of cytoplasmic translation"/>
    <property type="evidence" value="ECO:0007669"/>
    <property type="project" value="TreeGrafter"/>
</dbReference>
<evidence type="ECO:0000256" key="7">
    <source>
        <dbReference type="ARBA" id="ARBA00022833"/>
    </source>
</evidence>
<dbReference type="EMBL" id="VIIS01001113">
    <property type="protein sequence ID" value="KAF0301883.1"/>
    <property type="molecule type" value="Genomic_DNA"/>
</dbReference>
<dbReference type="GO" id="GO:0006397">
    <property type="term" value="P:mRNA processing"/>
    <property type="evidence" value="ECO:0007669"/>
    <property type="project" value="UniProtKB-KW"/>
</dbReference>
<sequence>MVSEYLYPGLGVPDGRYGGSDANGNTNNLEMFQKINQMLENSLDLSNLGVGDGKRRGTSTGDTLNCRSASLEVRRRSTQSSDASMALDNLMNSYSPDNVFKDSCRTPTSRALDLDAQLQDRHLSQLLYSFSGSSPSPAVRAIRGSGSSYSGGLPDTGSPTLEQAILMGCRDFRSPSPDSDTSGVGTITGSEGSMLSELMNSLNLGYSGGGGGMGGGGGVVGGGGGVGGLQVPGVPVGLKSLLAQRRRPLPAEFDLSPPPLPAGPTRDQRAIEQAAKQHRSAASVYDATCTWSGQLPKRVHRNPVYSCKVFLGGVPWDITESALAFAFRPFGPIRVEWPGKDSSGNPPKGYVYVLFESEKHVKAMLEACTYDLGNSGNCYFKISSRRMRSKEVQVIPWVIADSNYVRCPSQRLDSRMTVFVGALHGMLTAEALAHIMTDLFGGVVYAGIDTDKHKYPIGSGRVTFNNQKSFMKAVAAAFVEIKALKFTKKVQIDPYLEDSLCSVCATQQGPYFCRDLTCFKYFCRVCWTWRHSSDAFRSHKPLMRNSRTSGGAAR</sequence>
<name>A0A6A4W787_AMPAM</name>
<evidence type="ECO:0000313" key="13">
    <source>
        <dbReference type="Proteomes" id="UP000440578"/>
    </source>
</evidence>
<dbReference type="InterPro" id="IPR035979">
    <property type="entry name" value="RBD_domain_sf"/>
</dbReference>
<dbReference type="FunFam" id="4.10.640.40:FF:000002">
    <property type="entry name" value="Putative Cytoplasmic polyadenylation element-binding protein 1"/>
    <property type="match status" value="1"/>
</dbReference>
<dbReference type="CDD" id="cd19757">
    <property type="entry name" value="Bbox1"/>
    <property type="match status" value="1"/>
</dbReference>
<evidence type="ECO:0000256" key="1">
    <source>
        <dbReference type="ARBA" id="ARBA00004496"/>
    </source>
</evidence>
<comment type="subcellular location">
    <subcellularLocation>
        <location evidence="1">Cytoplasm</location>
    </subcellularLocation>
</comment>
<proteinExistence type="inferred from homology"/>
<evidence type="ECO:0000256" key="9">
    <source>
        <dbReference type="ARBA" id="ARBA00022884"/>
    </source>
</evidence>
<dbReference type="Gene3D" id="3.30.70.330">
    <property type="match status" value="2"/>
</dbReference>
<dbReference type="SUPFAM" id="SSF54928">
    <property type="entry name" value="RNA-binding domain, RBD"/>
    <property type="match status" value="1"/>
</dbReference>
<evidence type="ECO:0000259" key="11">
    <source>
        <dbReference type="PROSITE" id="PS50102"/>
    </source>
</evidence>
<dbReference type="GO" id="GO:0043005">
    <property type="term" value="C:neuron projection"/>
    <property type="evidence" value="ECO:0007669"/>
    <property type="project" value="TreeGrafter"/>
</dbReference>
<evidence type="ECO:0000256" key="4">
    <source>
        <dbReference type="ARBA" id="ARBA00022664"/>
    </source>
</evidence>
<dbReference type="InterPro" id="IPR000504">
    <property type="entry name" value="RRM_dom"/>
</dbReference>
<dbReference type="GO" id="GO:0003730">
    <property type="term" value="F:mRNA 3'-UTR binding"/>
    <property type="evidence" value="ECO:0007669"/>
    <property type="project" value="InterPro"/>
</dbReference>
<gene>
    <name evidence="12" type="primary">cpeb1-b</name>
    <name evidence="12" type="ORF">FJT64_000104</name>
</gene>
<feature type="domain" description="RRM" evidence="11">
    <location>
        <begin position="307"/>
        <end position="394"/>
    </location>
</feature>
<dbReference type="GO" id="GO:0045202">
    <property type="term" value="C:synapse"/>
    <property type="evidence" value="ECO:0007669"/>
    <property type="project" value="TreeGrafter"/>
</dbReference>
<evidence type="ECO:0000256" key="2">
    <source>
        <dbReference type="ARBA" id="ARBA00010347"/>
    </source>
</evidence>
<keyword evidence="4" id="KW-0507">mRNA processing</keyword>
<dbReference type="OrthoDB" id="10033548at2759"/>
<dbReference type="Pfam" id="PF16368">
    <property type="entry name" value="CEBP1_N"/>
    <property type="match status" value="1"/>
</dbReference>
<evidence type="ECO:0000313" key="12">
    <source>
        <dbReference type="EMBL" id="KAF0301883.1"/>
    </source>
</evidence>
<keyword evidence="7" id="KW-0862">Zinc</keyword>
<evidence type="ECO:0000256" key="8">
    <source>
        <dbReference type="ARBA" id="ARBA00022845"/>
    </source>
</evidence>
<dbReference type="InterPro" id="IPR032296">
    <property type="entry name" value="CEBP_ZZ"/>
</dbReference>
<comment type="caution">
    <text evidence="12">The sequence shown here is derived from an EMBL/GenBank/DDBJ whole genome shotgun (WGS) entry which is preliminary data.</text>
</comment>
<keyword evidence="13" id="KW-1185">Reference proteome</keyword>
<dbReference type="PANTHER" id="PTHR12566:SF9">
    <property type="entry name" value="CYTOPLASMIC POLYADENYLATION ELEMENT-BINDING PROTEIN 1"/>
    <property type="match status" value="1"/>
</dbReference>
<dbReference type="CDD" id="cd12725">
    <property type="entry name" value="RRM2_CPEB1"/>
    <property type="match status" value="1"/>
</dbReference>
<keyword evidence="3" id="KW-0963">Cytoplasm</keyword>
<dbReference type="Proteomes" id="UP000440578">
    <property type="component" value="Unassembled WGS sequence"/>
</dbReference>
<protein>
    <submittedName>
        <fullName evidence="12">Cytoplasmic polyadenylation element-binding protein 1-B</fullName>
    </submittedName>
</protein>
<organism evidence="12 13">
    <name type="scientific">Amphibalanus amphitrite</name>
    <name type="common">Striped barnacle</name>
    <name type="synonym">Balanus amphitrite</name>
    <dbReference type="NCBI Taxonomy" id="1232801"/>
    <lineage>
        <taxon>Eukaryota</taxon>
        <taxon>Metazoa</taxon>
        <taxon>Ecdysozoa</taxon>
        <taxon>Arthropoda</taxon>
        <taxon>Crustacea</taxon>
        <taxon>Multicrustacea</taxon>
        <taxon>Cirripedia</taxon>
        <taxon>Thoracica</taxon>
        <taxon>Thoracicalcarea</taxon>
        <taxon>Balanomorpha</taxon>
        <taxon>Balanoidea</taxon>
        <taxon>Balanidae</taxon>
        <taxon>Amphibalaninae</taxon>
        <taxon>Amphibalanus</taxon>
    </lineage>
</organism>
<keyword evidence="5" id="KW-0479">Metal-binding</keyword>
<dbReference type="InterPro" id="IPR032292">
    <property type="entry name" value="CEBP1_N"/>
</dbReference>
<feature type="domain" description="RRM" evidence="11">
    <location>
        <begin position="416"/>
        <end position="497"/>
    </location>
</feature>
<evidence type="ECO:0000256" key="5">
    <source>
        <dbReference type="ARBA" id="ARBA00022723"/>
    </source>
</evidence>
<accession>A0A6A4W787</accession>
<dbReference type="PROSITE" id="PS50102">
    <property type="entry name" value="RRM"/>
    <property type="match status" value="2"/>
</dbReference>
<dbReference type="FunFam" id="3.30.70.330:FF:000086">
    <property type="entry name" value="Putative Cytoplasmic polyadenylation element-binding protein 1"/>
    <property type="match status" value="1"/>
</dbReference>
<keyword evidence="6" id="KW-0677">Repeat</keyword>
<dbReference type="SMART" id="SM00360">
    <property type="entry name" value="RRM"/>
    <property type="match status" value="2"/>
</dbReference>
<dbReference type="Gene3D" id="4.10.640.40">
    <property type="entry name" value="Cytoplasmic polyadenylation element-binding protein, ZZ domain"/>
    <property type="match status" value="1"/>
</dbReference>
<keyword evidence="8" id="KW-0810">Translation regulation</keyword>
<dbReference type="GO" id="GO:0008135">
    <property type="term" value="F:translation factor activity, RNA binding"/>
    <property type="evidence" value="ECO:0007669"/>
    <property type="project" value="TreeGrafter"/>
</dbReference>
<evidence type="ECO:0000256" key="3">
    <source>
        <dbReference type="ARBA" id="ARBA00022490"/>
    </source>
</evidence>
<dbReference type="InterPro" id="IPR012677">
    <property type="entry name" value="Nucleotide-bd_a/b_plait_sf"/>
</dbReference>
<evidence type="ECO:0000256" key="6">
    <source>
        <dbReference type="ARBA" id="ARBA00022737"/>
    </source>
</evidence>
<dbReference type="PANTHER" id="PTHR12566">
    <property type="entry name" value="CYTOPLASMIC POLYADENYLATION ELEMENT BINDING PROTEIN CPEB"/>
    <property type="match status" value="1"/>
</dbReference>
<dbReference type="Pfam" id="PF16366">
    <property type="entry name" value="CEBP_ZZ"/>
    <property type="match status" value="1"/>
</dbReference>
<reference evidence="12 13" key="1">
    <citation type="submission" date="2019-07" db="EMBL/GenBank/DDBJ databases">
        <title>Draft genome assembly of a fouling barnacle, Amphibalanus amphitrite (Darwin, 1854): The first reference genome for Thecostraca.</title>
        <authorList>
            <person name="Kim W."/>
        </authorList>
    </citation>
    <scope>NUCLEOTIDE SEQUENCE [LARGE SCALE GENOMIC DNA]</scope>
    <source>
        <strain evidence="12">SNU_AA5</strain>
        <tissue evidence="12">Soma without cirri and trophi</tissue>
    </source>
</reference>
<dbReference type="Pfam" id="PF16367">
    <property type="entry name" value="RRM_7"/>
    <property type="match status" value="1"/>
</dbReference>
<evidence type="ECO:0000256" key="10">
    <source>
        <dbReference type="PROSITE-ProRule" id="PRU00176"/>
    </source>
</evidence>
<dbReference type="InterPro" id="IPR034819">
    <property type="entry name" value="CPEB"/>
</dbReference>
<keyword evidence="9 10" id="KW-0694">RNA-binding</keyword>
<dbReference type="InterPro" id="IPR034977">
    <property type="entry name" value="CPEB1_RRM1"/>
</dbReference>
<dbReference type="AlphaFoldDB" id="A0A6A4W787"/>
<dbReference type="GO" id="GO:0005737">
    <property type="term" value="C:cytoplasm"/>
    <property type="evidence" value="ECO:0007669"/>
    <property type="project" value="UniProtKB-SubCell"/>
</dbReference>
<dbReference type="GO" id="GO:0046872">
    <property type="term" value="F:metal ion binding"/>
    <property type="evidence" value="ECO:0007669"/>
    <property type="project" value="UniProtKB-KW"/>
</dbReference>
<dbReference type="CDD" id="cd12723">
    <property type="entry name" value="RRM1_CPEB1"/>
    <property type="match status" value="1"/>
</dbReference>
<dbReference type="GO" id="GO:0005634">
    <property type="term" value="C:nucleus"/>
    <property type="evidence" value="ECO:0007669"/>
    <property type="project" value="TreeGrafter"/>
</dbReference>
<comment type="similarity">
    <text evidence="2">Belongs to the RRM CPEB family.</text>
</comment>